<keyword evidence="2" id="KW-1185">Reference proteome</keyword>
<proteinExistence type="predicted"/>
<accession>A0ACC2W2F1</accession>
<sequence>MLLCFILAILVVFAVNGVEYIYQGQSRARAGLDNSGSLKAVGAGWLMLAIVDVGTRAVE</sequence>
<dbReference type="Proteomes" id="UP001241377">
    <property type="component" value="Unassembled WGS sequence"/>
</dbReference>
<organism evidence="1 2">
    <name type="scientific">Naganishia cerealis</name>
    <dbReference type="NCBI Taxonomy" id="610337"/>
    <lineage>
        <taxon>Eukaryota</taxon>
        <taxon>Fungi</taxon>
        <taxon>Dikarya</taxon>
        <taxon>Basidiomycota</taxon>
        <taxon>Agaricomycotina</taxon>
        <taxon>Tremellomycetes</taxon>
        <taxon>Filobasidiales</taxon>
        <taxon>Filobasidiaceae</taxon>
        <taxon>Naganishia</taxon>
    </lineage>
</organism>
<dbReference type="EMBL" id="JASBWR010000036">
    <property type="protein sequence ID" value="KAJ9105041.1"/>
    <property type="molecule type" value="Genomic_DNA"/>
</dbReference>
<comment type="caution">
    <text evidence="1">The sequence shown here is derived from an EMBL/GenBank/DDBJ whole genome shotgun (WGS) entry which is preliminary data.</text>
</comment>
<evidence type="ECO:0000313" key="1">
    <source>
        <dbReference type="EMBL" id="KAJ9105041.1"/>
    </source>
</evidence>
<reference evidence="1" key="1">
    <citation type="submission" date="2023-04" db="EMBL/GenBank/DDBJ databases">
        <title>Draft Genome sequencing of Naganishia species isolated from polar environments using Oxford Nanopore Technology.</title>
        <authorList>
            <person name="Leo P."/>
            <person name="Venkateswaran K."/>
        </authorList>
    </citation>
    <scope>NUCLEOTIDE SEQUENCE</scope>
    <source>
        <strain evidence="1">MNA-CCFEE 5261</strain>
    </source>
</reference>
<evidence type="ECO:0000313" key="2">
    <source>
        <dbReference type="Proteomes" id="UP001241377"/>
    </source>
</evidence>
<gene>
    <name evidence="1" type="ORF">QFC19_003672</name>
</gene>
<name>A0ACC2W2F1_9TREE</name>
<protein>
    <submittedName>
        <fullName evidence="1">Uncharacterized protein</fullName>
    </submittedName>
</protein>